<sequence length="168" mass="19821">YYILGAHNLDRRGPYNYDIGIFRKSAVRHHMFVESIENPQRRMLSRTILVVNYAFHQSSRNLIMIISSIMIFGIRLLLNQVDSYIFWKYSFIFASKFSPLRLTPRYKSFPQIMSPISATSCQRSTYLRSRKRRSILYLILWIILCYYCPSCLAAIHTSANKVTLIIYS</sequence>
<feature type="transmembrane region" description="Helical" evidence="1">
    <location>
        <begin position="135"/>
        <end position="155"/>
    </location>
</feature>
<dbReference type="EMBL" id="KP220846">
    <property type="protein sequence ID" value="AIZ73977.1"/>
    <property type="molecule type" value="Genomic_DNA"/>
</dbReference>
<dbReference type="AlphaFoldDB" id="A0A0A7M9F8"/>
<gene>
    <name evidence="2" type="primary">var-370</name>
</gene>
<keyword evidence="1" id="KW-0812">Transmembrane</keyword>
<feature type="transmembrane region" description="Helical" evidence="1">
    <location>
        <begin position="62"/>
        <end position="78"/>
    </location>
</feature>
<feature type="non-terminal residue" evidence="2">
    <location>
        <position position="168"/>
    </location>
</feature>
<organism evidence="2">
    <name type="scientific">Plasmodium falciparum</name>
    <name type="common">malaria parasite P. falciparum</name>
    <dbReference type="NCBI Taxonomy" id="5833"/>
    <lineage>
        <taxon>Eukaryota</taxon>
        <taxon>Sar</taxon>
        <taxon>Alveolata</taxon>
        <taxon>Apicomplexa</taxon>
        <taxon>Aconoidasida</taxon>
        <taxon>Haemosporida</taxon>
        <taxon>Plasmodiidae</taxon>
        <taxon>Plasmodium</taxon>
        <taxon>Plasmodium (Laverania)</taxon>
    </lineage>
</organism>
<keyword evidence="1" id="KW-1133">Transmembrane helix</keyword>
<proteinExistence type="predicted"/>
<evidence type="ECO:0000256" key="1">
    <source>
        <dbReference type="SAM" id="Phobius"/>
    </source>
</evidence>
<feature type="non-terminal residue" evidence="2">
    <location>
        <position position="1"/>
    </location>
</feature>
<protein>
    <submittedName>
        <fullName evidence="2">Var-370 protein</fullName>
    </submittedName>
</protein>
<keyword evidence="1" id="KW-0472">Membrane</keyword>
<reference evidence="2" key="1">
    <citation type="journal article" date="2015" name="Mol. Ecol.">
        <title>Phylogeography of var gene repertoires reveals fine-scale geospatial clustering of Plasmodium falciparum populations in a highly endemic area.</title>
        <authorList>
            <person name="Tessema S.K."/>
            <person name="Monk S.L."/>
            <person name="Schultz M.B."/>
            <person name="Tavul L."/>
            <person name="Reeder J.C."/>
            <person name="Siba P.M."/>
            <person name="Mueller I."/>
            <person name="Barry A.E."/>
        </authorList>
    </citation>
    <scope>NUCLEOTIDE SEQUENCE</scope>
    <source>
        <strain evidence="2">MUG16</strain>
    </source>
</reference>
<accession>A0A0A7M9F8</accession>
<name>A0A0A7M9F8_PLAFA</name>
<evidence type="ECO:0000313" key="2">
    <source>
        <dbReference type="EMBL" id="AIZ73977.1"/>
    </source>
</evidence>